<reference evidence="1 2" key="1">
    <citation type="submission" date="2018-05" db="EMBL/GenBank/DDBJ databases">
        <title>Micromonosporas from Atacama Desert.</title>
        <authorList>
            <person name="Carro L."/>
            <person name="Golinska P."/>
            <person name="Klenk H.-P."/>
            <person name="Goodfellow M."/>
        </authorList>
    </citation>
    <scope>NUCLEOTIDE SEQUENCE [LARGE SCALE GENOMIC DNA]</scope>
    <source>
        <strain evidence="1 2">4G51</strain>
    </source>
</reference>
<dbReference type="RefSeq" id="WP_109803499.1">
    <property type="nucleotide sequence ID" value="NZ_QGKS01000279.1"/>
</dbReference>
<dbReference type="AlphaFoldDB" id="A0A317DFD6"/>
<dbReference type="InterPro" id="IPR053137">
    <property type="entry name" value="NLR-like"/>
</dbReference>
<dbReference type="Pfam" id="PF13374">
    <property type="entry name" value="TPR_10"/>
    <property type="match status" value="1"/>
</dbReference>
<dbReference type="OrthoDB" id="580767at2"/>
<evidence type="ECO:0000313" key="1">
    <source>
        <dbReference type="EMBL" id="PWR12900.1"/>
    </source>
</evidence>
<dbReference type="Pfam" id="PF13424">
    <property type="entry name" value="TPR_12"/>
    <property type="match status" value="1"/>
</dbReference>
<dbReference type="SUPFAM" id="SSF48452">
    <property type="entry name" value="TPR-like"/>
    <property type="match status" value="1"/>
</dbReference>
<dbReference type="PANTHER" id="PTHR46082:SF6">
    <property type="entry name" value="AAA+ ATPASE DOMAIN-CONTAINING PROTEIN-RELATED"/>
    <property type="match status" value="1"/>
</dbReference>
<name>A0A317DFD6_9ACTN</name>
<gene>
    <name evidence="1" type="ORF">DKT69_22500</name>
</gene>
<comment type="caution">
    <text evidence="1">The sequence shown here is derived from an EMBL/GenBank/DDBJ whole genome shotgun (WGS) entry which is preliminary data.</text>
</comment>
<proteinExistence type="predicted"/>
<dbReference type="Proteomes" id="UP000246050">
    <property type="component" value="Unassembled WGS sequence"/>
</dbReference>
<dbReference type="EMBL" id="QGKS01000279">
    <property type="protein sequence ID" value="PWR12900.1"/>
    <property type="molecule type" value="Genomic_DNA"/>
</dbReference>
<dbReference type="Gene3D" id="1.25.40.10">
    <property type="entry name" value="Tetratricopeptide repeat domain"/>
    <property type="match status" value="1"/>
</dbReference>
<sequence length="329" mass="37371">MQPRFPGVLPPVWNLARRNPAFTGRDGMLNRLHDTLCAILRDTDPRSHAHRTAVAELLVAARPEPRNHRRWAELLPHILACEPATTDDDGLRRMTLDAIRALFGGRSEANLDLVRELHGAWVKRHGRDDLVAIDAATLLADIHRDLELRVLDDDSLARLRRFRGADHLDTVRSAGYLAIDLYKLGYYEKARFLDEDSLPRFQRTLGDDHPSSLTILTNLANDYFTLGLYERARALHEEALASWRRIHGDRHVETLDNAWFLAGDLLELGHHDEAVSLYWDTFRVLCIVDGLAGYRTGAAQSMLVGILRRLGRHDEAEKLRSRFLGPGLI</sequence>
<protein>
    <recommendedName>
        <fullName evidence="3">Tetratricopeptide repeat protein</fullName>
    </recommendedName>
</protein>
<accession>A0A317DFD6</accession>
<evidence type="ECO:0000313" key="2">
    <source>
        <dbReference type="Proteomes" id="UP000246050"/>
    </source>
</evidence>
<dbReference type="InterPro" id="IPR011990">
    <property type="entry name" value="TPR-like_helical_dom_sf"/>
</dbReference>
<evidence type="ECO:0008006" key="3">
    <source>
        <dbReference type="Google" id="ProtNLM"/>
    </source>
</evidence>
<organism evidence="1 2">
    <name type="scientific">Micromonospora sicca</name>
    <dbReference type="NCBI Taxonomy" id="2202420"/>
    <lineage>
        <taxon>Bacteria</taxon>
        <taxon>Bacillati</taxon>
        <taxon>Actinomycetota</taxon>
        <taxon>Actinomycetes</taxon>
        <taxon>Micromonosporales</taxon>
        <taxon>Micromonosporaceae</taxon>
        <taxon>Micromonospora</taxon>
    </lineage>
</organism>
<dbReference type="PANTHER" id="PTHR46082">
    <property type="entry name" value="ATP/GTP-BINDING PROTEIN-RELATED"/>
    <property type="match status" value="1"/>
</dbReference>